<protein>
    <recommendedName>
        <fullName evidence="1">Fungal STAND N-terminal Goodbye domain-containing protein</fullName>
    </recommendedName>
</protein>
<organism evidence="2 3">
    <name type="scientific">Massarina eburnea CBS 473.64</name>
    <dbReference type="NCBI Taxonomy" id="1395130"/>
    <lineage>
        <taxon>Eukaryota</taxon>
        <taxon>Fungi</taxon>
        <taxon>Dikarya</taxon>
        <taxon>Ascomycota</taxon>
        <taxon>Pezizomycotina</taxon>
        <taxon>Dothideomycetes</taxon>
        <taxon>Pleosporomycetidae</taxon>
        <taxon>Pleosporales</taxon>
        <taxon>Massarineae</taxon>
        <taxon>Massarinaceae</taxon>
        <taxon>Massarina</taxon>
    </lineage>
</organism>
<dbReference type="AlphaFoldDB" id="A0A6A6S5G1"/>
<reference evidence="2" key="1">
    <citation type="journal article" date="2020" name="Stud. Mycol.">
        <title>101 Dothideomycetes genomes: a test case for predicting lifestyles and emergence of pathogens.</title>
        <authorList>
            <person name="Haridas S."/>
            <person name="Albert R."/>
            <person name="Binder M."/>
            <person name="Bloem J."/>
            <person name="Labutti K."/>
            <person name="Salamov A."/>
            <person name="Andreopoulos B."/>
            <person name="Baker S."/>
            <person name="Barry K."/>
            <person name="Bills G."/>
            <person name="Bluhm B."/>
            <person name="Cannon C."/>
            <person name="Castanera R."/>
            <person name="Culley D."/>
            <person name="Daum C."/>
            <person name="Ezra D."/>
            <person name="Gonzalez J."/>
            <person name="Henrissat B."/>
            <person name="Kuo A."/>
            <person name="Liang C."/>
            <person name="Lipzen A."/>
            <person name="Lutzoni F."/>
            <person name="Magnuson J."/>
            <person name="Mondo S."/>
            <person name="Nolan M."/>
            <person name="Ohm R."/>
            <person name="Pangilinan J."/>
            <person name="Park H.-J."/>
            <person name="Ramirez L."/>
            <person name="Alfaro M."/>
            <person name="Sun H."/>
            <person name="Tritt A."/>
            <person name="Yoshinaga Y."/>
            <person name="Zwiers L.-H."/>
            <person name="Turgeon B."/>
            <person name="Goodwin S."/>
            <person name="Spatafora J."/>
            <person name="Crous P."/>
            <person name="Grigoriev I."/>
        </authorList>
    </citation>
    <scope>NUCLEOTIDE SEQUENCE</scope>
    <source>
        <strain evidence="2">CBS 473.64</strain>
    </source>
</reference>
<evidence type="ECO:0000259" key="1">
    <source>
        <dbReference type="Pfam" id="PF17109"/>
    </source>
</evidence>
<feature type="domain" description="Fungal STAND N-terminal Goodbye" evidence="1">
    <location>
        <begin position="1"/>
        <end position="64"/>
    </location>
</feature>
<dbReference type="Pfam" id="PF17109">
    <property type="entry name" value="Goodbye"/>
    <property type="match status" value="1"/>
</dbReference>
<dbReference type="EMBL" id="MU006781">
    <property type="protein sequence ID" value="KAF2642311.1"/>
    <property type="molecule type" value="Genomic_DNA"/>
</dbReference>
<keyword evidence="3" id="KW-1185">Reference proteome</keyword>
<accession>A0A6A6S5G1</accession>
<evidence type="ECO:0000313" key="3">
    <source>
        <dbReference type="Proteomes" id="UP000799753"/>
    </source>
</evidence>
<name>A0A6A6S5G1_9PLEO</name>
<dbReference type="Proteomes" id="UP000799753">
    <property type="component" value="Unassembled WGS sequence"/>
</dbReference>
<sequence length="117" mass="13027">MSRLQNLGMIAKTGIAIIPFSPASVIVEVGIFVISSREAVAETYDALETLFKRIRDITDQLDEYLEDSIDHKLRMVVIQLLGSLLDVFSEAEAALKRGRGKEMMRRISGKESKVQSA</sequence>
<dbReference type="OrthoDB" id="448455at2759"/>
<gene>
    <name evidence="2" type="ORF">P280DRAFT_478447</name>
</gene>
<evidence type="ECO:0000313" key="2">
    <source>
        <dbReference type="EMBL" id="KAF2642311.1"/>
    </source>
</evidence>
<dbReference type="InterPro" id="IPR031350">
    <property type="entry name" value="Goodbye_dom"/>
</dbReference>
<proteinExistence type="predicted"/>